<dbReference type="CDD" id="cd14014">
    <property type="entry name" value="STKc_PknB_like"/>
    <property type="match status" value="1"/>
</dbReference>
<feature type="compositionally biased region" description="Pro residues" evidence="18">
    <location>
        <begin position="287"/>
        <end position="304"/>
    </location>
</feature>
<keyword evidence="8" id="KW-0677">Repeat</keyword>
<dbReference type="SMART" id="SM00220">
    <property type="entry name" value="S_TKc"/>
    <property type="match status" value="1"/>
</dbReference>
<dbReference type="InterPro" id="IPR011009">
    <property type="entry name" value="Kinase-like_dom_sf"/>
</dbReference>
<name>A0ABD6P1N2_9MYCO</name>
<dbReference type="SUPFAM" id="SSF56112">
    <property type="entry name" value="Protein kinase-like (PK-like)"/>
    <property type="match status" value="1"/>
</dbReference>
<dbReference type="AlphaFoldDB" id="A0ABD6P1N2"/>
<gene>
    <name evidence="21" type="ORF">A5672_21450</name>
</gene>
<reference evidence="21 22" key="1">
    <citation type="submission" date="2016-06" db="EMBL/GenBank/DDBJ databases">
        <authorList>
            <person name="Sutton G."/>
            <person name="Brinkac L."/>
            <person name="Sanka R."/>
            <person name="Adams M."/>
            <person name="Lau E."/>
            <person name="Sam S."/>
            <person name="Sreng N."/>
            <person name="Him V."/>
            <person name="Kerleguer A."/>
            <person name="Cheng S."/>
        </authorList>
    </citation>
    <scope>NUCLEOTIDE SEQUENCE [LARGE SCALE GENOMIC DNA]</scope>
    <source>
        <strain evidence="21 22">E2978</strain>
    </source>
</reference>
<evidence type="ECO:0000256" key="11">
    <source>
        <dbReference type="ARBA" id="ARBA00022840"/>
    </source>
</evidence>
<keyword evidence="5" id="KW-0597">Phosphoprotein</keyword>
<comment type="subcellular location">
    <subcellularLocation>
        <location evidence="1">Cell membrane</location>
        <topology evidence="1">Single-pass membrane protein</topology>
    </subcellularLocation>
</comment>
<dbReference type="PANTHER" id="PTHR43289">
    <property type="entry name" value="MITOGEN-ACTIVATED PROTEIN KINASE KINASE KINASE 20-RELATED"/>
    <property type="match status" value="1"/>
</dbReference>
<evidence type="ECO:0000256" key="14">
    <source>
        <dbReference type="ARBA" id="ARBA00047899"/>
    </source>
</evidence>
<comment type="catalytic activity">
    <reaction evidence="15">
        <text>L-seryl-[protein] + ATP = O-phospho-L-seryl-[protein] + ADP + H(+)</text>
        <dbReference type="Rhea" id="RHEA:17989"/>
        <dbReference type="Rhea" id="RHEA-COMP:9863"/>
        <dbReference type="Rhea" id="RHEA-COMP:11604"/>
        <dbReference type="ChEBI" id="CHEBI:15378"/>
        <dbReference type="ChEBI" id="CHEBI:29999"/>
        <dbReference type="ChEBI" id="CHEBI:30616"/>
        <dbReference type="ChEBI" id="CHEBI:83421"/>
        <dbReference type="ChEBI" id="CHEBI:456216"/>
        <dbReference type="EC" id="2.7.11.1"/>
    </reaction>
</comment>
<feature type="region of interest" description="Disordered" evidence="18">
    <location>
        <begin position="276"/>
        <end position="307"/>
    </location>
</feature>
<comment type="caution">
    <text evidence="21">The sequence shown here is derived from an EMBL/GenBank/DDBJ whole genome shotgun (WGS) entry which is preliminary data.</text>
</comment>
<evidence type="ECO:0000256" key="18">
    <source>
        <dbReference type="SAM" id="MobiDB-lite"/>
    </source>
</evidence>
<evidence type="ECO:0000256" key="6">
    <source>
        <dbReference type="ARBA" id="ARBA00022679"/>
    </source>
</evidence>
<evidence type="ECO:0000256" key="10">
    <source>
        <dbReference type="ARBA" id="ARBA00022777"/>
    </source>
</evidence>
<dbReference type="Pfam" id="PF00069">
    <property type="entry name" value="Pkinase"/>
    <property type="match status" value="1"/>
</dbReference>
<dbReference type="SUPFAM" id="SSF101898">
    <property type="entry name" value="NHL repeat"/>
    <property type="match status" value="1"/>
</dbReference>
<evidence type="ECO:0000256" key="1">
    <source>
        <dbReference type="ARBA" id="ARBA00004162"/>
    </source>
</evidence>
<feature type="repeat" description="NHL" evidence="16">
    <location>
        <begin position="494"/>
        <end position="528"/>
    </location>
</feature>
<evidence type="ECO:0000256" key="17">
    <source>
        <dbReference type="PROSITE-ProRule" id="PRU10141"/>
    </source>
</evidence>
<keyword evidence="10" id="KW-0418">Kinase</keyword>
<organism evidence="21 22">
    <name type="scientific">Mycobacterium alsense</name>
    <dbReference type="NCBI Taxonomy" id="324058"/>
    <lineage>
        <taxon>Bacteria</taxon>
        <taxon>Bacillati</taxon>
        <taxon>Actinomycetota</taxon>
        <taxon>Actinomycetes</taxon>
        <taxon>Mycobacteriales</taxon>
        <taxon>Mycobacteriaceae</taxon>
        <taxon>Mycobacterium</taxon>
    </lineage>
</organism>
<dbReference type="Pfam" id="PF01436">
    <property type="entry name" value="NHL"/>
    <property type="match status" value="3"/>
</dbReference>
<evidence type="ECO:0000256" key="5">
    <source>
        <dbReference type="ARBA" id="ARBA00022553"/>
    </source>
</evidence>
<evidence type="ECO:0000256" key="7">
    <source>
        <dbReference type="ARBA" id="ARBA00022692"/>
    </source>
</evidence>
<dbReference type="GO" id="GO:0005886">
    <property type="term" value="C:plasma membrane"/>
    <property type="evidence" value="ECO:0007669"/>
    <property type="project" value="UniProtKB-SubCell"/>
</dbReference>
<feature type="repeat" description="NHL" evidence="16">
    <location>
        <begin position="529"/>
        <end position="570"/>
    </location>
</feature>
<dbReference type="EC" id="2.7.11.1" evidence="2"/>
<feature type="domain" description="Protein kinase" evidence="20">
    <location>
        <begin position="10"/>
        <end position="271"/>
    </location>
</feature>
<feature type="region of interest" description="Disordered" evidence="18">
    <location>
        <begin position="341"/>
        <end position="369"/>
    </location>
</feature>
<dbReference type="PROSITE" id="PS51125">
    <property type="entry name" value="NHL"/>
    <property type="match status" value="3"/>
</dbReference>
<dbReference type="InterPro" id="IPR001258">
    <property type="entry name" value="NHL_repeat"/>
</dbReference>
<evidence type="ECO:0000256" key="4">
    <source>
        <dbReference type="ARBA" id="ARBA00022527"/>
    </source>
</evidence>
<dbReference type="EMBL" id="LZIT01000198">
    <property type="protein sequence ID" value="OBG35469.1"/>
    <property type="molecule type" value="Genomic_DNA"/>
</dbReference>
<dbReference type="Gene3D" id="2.40.10.500">
    <property type="match status" value="3"/>
</dbReference>
<evidence type="ECO:0000256" key="19">
    <source>
        <dbReference type="SAM" id="Phobius"/>
    </source>
</evidence>
<evidence type="ECO:0000256" key="13">
    <source>
        <dbReference type="ARBA" id="ARBA00023136"/>
    </source>
</evidence>
<dbReference type="PROSITE" id="PS50011">
    <property type="entry name" value="PROTEIN_KINASE_DOM"/>
    <property type="match status" value="1"/>
</dbReference>
<keyword evidence="6" id="KW-0808">Transferase</keyword>
<keyword evidence="4" id="KW-0723">Serine/threonine-protein kinase</keyword>
<evidence type="ECO:0000256" key="3">
    <source>
        <dbReference type="ARBA" id="ARBA00022475"/>
    </source>
</evidence>
<keyword evidence="11 17" id="KW-0067">ATP-binding</keyword>
<evidence type="ECO:0000256" key="15">
    <source>
        <dbReference type="ARBA" id="ARBA00048679"/>
    </source>
</evidence>
<dbReference type="FunFam" id="1.10.510.10:FF:000021">
    <property type="entry name" value="Serine/threonine protein kinase"/>
    <property type="match status" value="1"/>
</dbReference>
<dbReference type="FunFam" id="3.30.200.20:FF:000035">
    <property type="entry name" value="Serine/threonine protein kinase Stk1"/>
    <property type="match status" value="1"/>
</dbReference>
<evidence type="ECO:0000256" key="16">
    <source>
        <dbReference type="PROSITE-ProRule" id="PRU00504"/>
    </source>
</evidence>
<dbReference type="InterPro" id="IPR017441">
    <property type="entry name" value="Protein_kinase_ATP_BS"/>
</dbReference>
<evidence type="ECO:0000259" key="20">
    <source>
        <dbReference type="PROSITE" id="PS50011"/>
    </source>
</evidence>
<feature type="compositionally biased region" description="Polar residues" evidence="18">
    <location>
        <begin position="355"/>
        <end position="365"/>
    </location>
</feature>
<sequence>MTVQATFGRYRLLSLIGEGGMGKVYRAHDTVMGRDVAIKVLPLELGAEPGYRERFRREAHTAARLAEPHIVHIYDTGEIDGQLYLVMPIIEGVDVQELLRRDGPMSPQRAVRVIEQLADALHAAHAVGLVHRDVKPSNALVAERDFVYLIDFGIAHDAAATKLTRTGTIVGSWAYMAPERFTSGMADARADIYALACVLYECLTAAQPYPGDSLEQQFTGHYSLAPPKPTEANPALPAGFDGVIARGMAKDPRQRYQSAQDLAAAANHALTTISARAARNTPTARETPPPAPTPPAPRAAPPAKRPVRPRLRLKWPAIAAAAVVTVVAAVAAATFLLRPASPASHTTRPGPVPGQTASPATSSGQEALPFAGLKNPSGIAADGAGDVYVCDAGDGRVLELAAGSDSPAALPFIGSGAPAGVAVNASRTVYVIYPGNNPVLKLAAGSNSPTELPFTGLDNPRAVAVDSADNLYLIDGSNRVLKLPAGSTDPIAMPFTGLSNPGGVAVDGAGAVYVTDGGRNRVLKLTPGAGSPAELPFTALNNPAAVAVDPPGDVYVVDRGNDRVVKLAAGAHSPAELPSGGLNNPTAAAVDGAGNVYVTDAGNNRVVKLAS</sequence>
<proteinExistence type="predicted"/>
<dbReference type="RefSeq" id="WP_068211495.1">
    <property type="nucleotide sequence ID" value="NZ_LZIT01000198.1"/>
</dbReference>
<dbReference type="GO" id="GO:0005524">
    <property type="term" value="F:ATP binding"/>
    <property type="evidence" value="ECO:0007669"/>
    <property type="project" value="UniProtKB-UniRule"/>
</dbReference>
<keyword evidence="9 17" id="KW-0547">Nucleotide-binding</keyword>
<keyword evidence="7 19" id="KW-0812">Transmembrane</keyword>
<dbReference type="PANTHER" id="PTHR43289:SF6">
    <property type="entry name" value="SERINE_THREONINE-PROTEIN KINASE NEKL-3"/>
    <property type="match status" value="1"/>
</dbReference>
<evidence type="ECO:0000256" key="2">
    <source>
        <dbReference type="ARBA" id="ARBA00012513"/>
    </source>
</evidence>
<keyword evidence="12 19" id="KW-1133">Transmembrane helix</keyword>
<dbReference type="InterPro" id="IPR035016">
    <property type="entry name" value="NHL_PKND"/>
</dbReference>
<protein>
    <recommendedName>
        <fullName evidence="2">non-specific serine/threonine protein kinase</fullName>
        <ecNumber evidence="2">2.7.11.1</ecNumber>
    </recommendedName>
</protein>
<evidence type="ECO:0000256" key="9">
    <source>
        <dbReference type="ARBA" id="ARBA00022741"/>
    </source>
</evidence>
<dbReference type="Gene3D" id="3.30.200.20">
    <property type="entry name" value="Phosphorylase Kinase, domain 1"/>
    <property type="match status" value="1"/>
</dbReference>
<accession>A0ABD6P1N2</accession>
<dbReference type="PROSITE" id="PS00107">
    <property type="entry name" value="PROTEIN_KINASE_ATP"/>
    <property type="match status" value="1"/>
</dbReference>
<feature type="compositionally biased region" description="Low complexity" evidence="18">
    <location>
        <begin position="276"/>
        <end position="286"/>
    </location>
</feature>
<keyword evidence="3" id="KW-1003">Cell membrane</keyword>
<evidence type="ECO:0000313" key="22">
    <source>
        <dbReference type="Proteomes" id="UP000092086"/>
    </source>
</evidence>
<dbReference type="Gene3D" id="1.10.510.10">
    <property type="entry name" value="Transferase(Phosphotransferase) domain 1"/>
    <property type="match status" value="1"/>
</dbReference>
<feature type="transmembrane region" description="Helical" evidence="19">
    <location>
        <begin position="315"/>
        <end position="337"/>
    </location>
</feature>
<evidence type="ECO:0000256" key="12">
    <source>
        <dbReference type="ARBA" id="ARBA00022989"/>
    </source>
</evidence>
<dbReference type="GO" id="GO:0004674">
    <property type="term" value="F:protein serine/threonine kinase activity"/>
    <property type="evidence" value="ECO:0007669"/>
    <property type="project" value="UniProtKB-KW"/>
</dbReference>
<feature type="repeat" description="NHL" evidence="16">
    <location>
        <begin position="571"/>
        <end position="611"/>
    </location>
</feature>
<evidence type="ECO:0000256" key="8">
    <source>
        <dbReference type="ARBA" id="ARBA00022737"/>
    </source>
</evidence>
<dbReference type="InterPro" id="IPR000719">
    <property type="entry name" value="Prot_kinase_dom"/>
</dbReference>
<dbReference type="CDD" id="cd14952">
    <property type="entry name" value="NHL_PKND_like"/>
    <property type="match status" value="1"/>
</dbReference>
<keyword evidence="13 19" id="KW-0472">Membrane</keyword>
<dbReference type="GO" id="GO:0045717">
    <property type="term" value="P:negative regulation of fatty acid biosynthetic process"/>
    <property type="evidence" value="ECO:0007669"/>
    <property type="project" value="UniProtKB-ARBA"/>
</dbReference>
<feature type="binding site" evidence="17">
    <location>
        <position position="39"/>
    </location>
    <ligand>
        <name>ATP</name>
        <dbReference type="ChEBI" id="CHEBI:30616"/>
    </ligand>
</feature>
<dbReference type="Proteomes" id="UP000092086">
    <property type="component" value="Unassembled WGS sequence"/>
</dbReference>
<evidence type="ECO:0000313" key="21">
    <source>
        <dbReference type="EMBL" id="OBG35469.1"/>
    </source>
</evidence>
<comment type="catalytic activity">
    <reaction evidence="14">
        <text>L-threonyl-[protein] + ATP = O-phospho-L-threonyl-[protein] + ADP + H(+)</text>
        <dbReference type="Rhea" id="RHEA:46608"/>
        <dbReference type="Rhea" id="RHEA-COMP:11060"/>
        <dbReference type="Rhea" id="RHEA-COMP:11605"/>
        <dbReference type="ChEBI" id="CHEBI:15378"/>
        <dbReference type="ChEBI" id="CHEBI:30013"/>
        <dbReference type="ChEBI" id="CHEBI:30616"/>
        <dbReference type="ChEBI" id="CHEBI:61977"/>
        <dbReference type="ChEBI" id="CHEBI:456216"/>
        <dbReference type="EC" id="2.7.11.1"/>
    </reaction>
</comment>